<evidence type="ECO:0000313" key="2">
    <source>
        <dbReference type="Proteomes" id="UP000607653"/>
    </source>
</evidence>
<name>A0A822XMY2_NELNU</name>
<keyword evidence="2" id="KW-1185">Reference proteome</keyword>
<gene>
    <name evidence="1" type="ORF">HUJ06_021882</name>
</gene>
<comment type="caution">
    <text evidence="1">The sequence shown here is derived from an EMBL/GenBank/DDBJ whole genome shotgun (WGS) entry which is preliminary data.</text>
</comment>
<reference evidence="1 2" key="1">
    <citation type="journal article" date="2020" name="Mol. Biol. Evol.">
        <title>Distinct Expression and Methylation Patterns for Genes with Different Fates following a Single Whole-Genome Duplication in Flowering Plants.</title>
        <authorList>
            <person name="Shi T."/>
            <person name="Rahmani R.S."/>
            <person name="Gugger P.F."/>
            <person name="Wang M."/>
            <person name="Li H."/>
            <person name="Zhang Y."/>
            <person name="Li Z."/>
            <person name="Wang Q."/>
            <person name="Van de Peer Y."/>
            <person name="Marchal K."/>
            <person name="Chen J."/>
        </authorList>
    </citation>
    <scope>NUCLEOTIDE SEQUENCE [LARGE SCALE GENOMIC DNA]</scope>
    <source>
        <tissue evidence="1">Leaf</tissue>
    </source>
</reference>
<dbReference type="AlphaFoldDB" id="A0A822XMY2"/>
<protein>
    <submittedName>
        <fullName evidence="1">Uncharacterized protein</fullName>
    </submittedName>
</protein>
<dbReference type="EMBL" id="DUZY01000001">
    <property type="protein sequence ID" value="DAD20419.1"/>
    <property type="molecule type" value="Genomic_DNA"/>
</dbReference>
<accession>A0A822XMY2</accession>
<sequence length="41" mass="4547">MSSSHHRYPILQHTAMSKMQPSGCAFQGLLLNHGIKALEIL</sequence>
<dbReference type="Proteomes" id="UP000607653">
    <property type="component" value="Unassembled WGS sequence"/>
</dbReference>
<proteinExistence type="predicted"/>
<organism evidence="1 2">
    <name type="scientific">Nelumbo nucifera</name>
    <name type="common">Sacred lotus</name>
    <dbReference type="NCBI Taxonomy" id="4432"/>
    <lineage>
        <taxon>Eukaryota</taxon>
        <taxon>Viridiplantae</taxon>
        <taxon>Streptophyta</taxon>
        <taxon>Embryophyta</taxon>
        <taxon>Tracheophyta</taxon>
        <taxon>Spermatophyta</taxon>
        <taxon>Magnoliopsida</taxon>
        <taxon>Proteales</taxon>
        <taxon>Nelumbonaceae</taxon>
        <taxon>Nelumbo</taxon>
    </lineage>
</organism>
<evidence type="ECO:0000313" key="1">
    <source>
        <dbReference type="EMBL" id="DAD20419.1"/>
    </source>
</evidence>